<proteinExistence type="predicted"/>
<keyword evidence="2" id="KW-1185">Reference proteome</keyword>
<gene>
    <name evidence="1" type="ORF">KALB_5984</name>
</gene>
<dbReference type="Proteomes" id="UP000019225">
    <property type="component" value="Chromosome"/>
</dbReference>
<reference evidence="1 2" key="1">
    <citation type="journal article" date="2014" name="BMC Genomics">
        <title>Complete genome sequence of producer of the glycopeptide antibiotic Aculeximycin Kutzneria albida DSM 43870T, a representative of minor genus of Pseudonocardiaceae.</title>
        <authorList>
            <person name="Rebets Y."/>
            <person name="Tokovenko B."/>
            <person name="Lushchyk I."/>
            <person name="Ruckert C."/>
            <person name="Zaburannyi N."/>
            <person name="Bechthold A."/>
            <person name="Kalinowski J."/>
            <person name="Luzhetskyy A."/>
        </authorList>
    </citation>
    <scope>NUCLEOTIDE SEQUENCE [LARGE SCALE GENOMIC DNA]</scope>
    <source>
        <strain evidence="1">DSM 43870</strain>
    </source>
</reference>
<dbReference type="AlphaFoldDB" id="W5WME2"/>
<dbReference type="EMBL" id="CP007155">
    <property type="protein sequence ID" value="AHH99344.1"/>
    <property type="molecule type" value="Genomic_DNA"/>
</dbReference>
<sequence>MAAMPSTMVLMLSSALLLPTWTPTPVPAVSGGSSLDAVSAVSTKDAWAVGIAAVSS</sequence>
<dbReference type="HOGENOM" id="CLU_3008418_0_0_11"/>
<evidence type="ECO:0000313" key="1">
    <source>
        <dbReference type="EMBL" id="AHH99344.1"/>
    </source>
</evidence>
<dbReference type="KEGG" id="kal:KALB_5984"/>
<accession>W5WME2</accession>
<organism evidence="1 2">
    <name type="scientific">Kutzneria albida DSM 43870</name>
    <dbReference type="NCBI Taxonomy" id="1449976"/>
    <lineage>
        <taxon>Bacteria</taxon>
        <taxon>Bacillati</taxon>
        <taxon>Actinomycetota</taxon>
        <taxon>Actinomycetes</taxon>
        <taxon>Pseudonocardiales</taxon>
        <taxon>Pseudonocardiaceae</taxon>
        <taxon>Kutzneria</taxon>
    </lineage>
</organism>
<evidence type="ECO:0000313" key="2">
    <source>
        <dbReference type="Proteomes" id="UP000019225"/>
    </source>
</evidence>
<protein>
    <submittedName>
        <fullName evidence="1">Uncharacterized protein</fullName>
    </submittedName>
</protein>
<name>W5WME2_9PSEU</name>